<keyword evidence="9 15" id="KW-0822">Tryptophan biosynthesis</keyword>
<dbReference type="HAMAP" id="MF_00135">
    <property type="entry name" value="PRAI"/>
    <property type="match status" value="1"/>
</dbReference>
<dbReference type="Proteomes" id="UP000190395">
    <property type="component" value="Unassembled WGS sequence"/>
</dbReference>
<comment type="similarity">
    <text evidence="5">In the N-terminal section; belongs to the TrpC family.</text>
</comment>
<evidence type="ECO:0000256" key="11">
    <source>
        <dbReference type="ARBA" id="ARBA00023235"/>
    </source>
</evidence>
<dbReference type="RefSeq" id="WP_234970033.1">
    <property type="nucleotide sequence ID" value="NZ_FUXC01000016.1"/>
</dbReference>
<keyword evidence="7 15" id="KW-0028">Amino-acid biosynthesis</keyword>
<dbReference type="UniPathway" id="UPA00035">
    <property type="reaction ID" value="UER00042"/>
</dbReference>
<dbReference type="Gene3D" id="3.20.20.70">
    <property type="entry name" value="Aldolase class I"/>
    <property type="match status" value="2"/>
</dbReference>
<dbReference type="InterPro" id="IPR011060">
    <property type="entry name" value="RibuloseP-bd_barrel"/>
</dbReference>
<dbReference type="GO" id="GO:0004425">
    <property type="term" value="F:indole-3-glycerol-phosphate synthase activity"/>
    <property type="evidence" value="ECO:0007669"/>
    <property type="project" value="UniProtKB-EC"/>
</dbReference>
<gene>
    <name evidence="15" type="primary">trpF</name>
    <name evidence="18" type="ORF">SAMN02745152_02082</name>
</gene>
<evidence type="ECO:0000313" key="19">
    <source>
        <dbReference type="Proteomes" id="UP000190395"/>
    </source>
</evidence>
<keyword evidence="11 15" id="KW-0413">Isomerase</keyword>
<dbReference type="SUPFAM" id="SSF51366">
    <property type="entry name" value="Ribulose-phoshate binding barrel"/>
    <property type="match status" value="2"/>
</dbReference>
<evidence type="ECO:0000256" key="7">
    <source>
        <dbReference type="ARBA" id="ARBA00022605"/>
    </source>
</evidence>
<comment type="pathway">
    <text evidence="4">Amino-acid biosynthesis; L-tryptophan biosynthesis; L-tryptophan from chorismate: step 4/5.</text>
</comment>
<evidence type="ECO:0000256" key="9">
    <source>
        <dbReference type="ARBA" id="ARBA00022822"/>
    </source>
</evidence>
<evidence type="ECO:0000259" key="16">
    <source>
        <dbReference type="Pfam" id="PF00218"/>
    </source>
</evidence>
<dbReference type="Pfam" id="PF00218">
    <property type="entry name" value="IGPS"/>
    <property type="match status" value="1"/>
</dbReference>
<evidence type="ECO:0000256" key="12">
    <source>
        <dbReference type="ARBA" id="ARBA00023239"/>
    </source>
</evidence>
<reference evidence="18 19" key="1">
    <citation type="submission" date="2017-02" db="EMBL/GenBank/DDBJ databases">
        <authorList>
            <person name="Peterson S.W."/>
        </authorList>
    </citation>
    <scope>NUCLEOTIDE SEQUENCE [LARGE SCALE GENOMIC DNA]</scope>
    <source>
        <strain evidence="18 19">ATCC BAA-909</strain>
    </source>
</reference>
<keyword evidence="10 15" id="KW-0057">Aromatic amino acid biosynthesis</keyword>
<comment type="catalytic activity">
    <reaction evidence="2">
        <text>1-(2-carboxyphenylamino)-1-deoxy-D-ribulose 5-phosphate + H(+) = (1S,2R)-1-C-(indol-3-yl)glycerol 3-phosphate + CO2 + H2O</text>
        <dbReference type="Rhea" id="RHEA:23476"/>
        <dbReference type="ChEBI" id="CHEBI:15377"/>
        <dbReference type="ChEBI" id="CHEBI:15378"/>
        <dbReference type="ChEBI" id="CHEBI:16526"/>
        <dbReference type="ChEBI" id="CHEBI:58613"/>
        <dbReference type="ChEBI" id="CHEBI:58866"/>
        <dbReference type="EC" id="4.1.1.48"/>
    </reaction>
</comment>
<accession>A0A1T4QR78</accession>
<comment type="similarity">
    <text evidence="15">Belongs to the TrpF family.</text>
</comment>
<comment type="catalytic activity">
    <reaction evidence="1 15">
        <text>N-(5-phospho-beta-D-ribosyl)anthranilate = 1-(2-carboxyphenylamino)-1-deoxy-D-ribulose 5-phosphate</text>
        <dbReference type="Rhea" id="RHEA:21540"/>
        <dbReference type="ChEBI" id="CHEBI:18277"/>
        <dbReference type="ChEBI" id="CHEBI:58613"/>
        <dbReference type="EC" id="5.3.1.24"/>
    </reaction>
</comment>
<evidence type="ECO:0000256" key="14">
    <source>
        <dbReference type="ARBA" id="ARBA00025592"/>
    </source>
</evidence>
<evidence type="ECO:0000256" key="3">
    <source>
        <dbReference type="ARBA" id="ARBA00004664"/>
    </source>
</evidence>
<name>A0A1T4QR78_9SPIR</name>
<evidence type="ECO:0000256" key="6">
    <source>
        <dbReference type="ARBA" id="ARBA00009847"/>
    </source>
</evidence>
<dbReference type="InterPro" id="IPR045186">
    <property type="entry name" value="Indole-3-glycerol_P_synth"/>
</dbReference>
<evidence type="ECO:0000313" key="18">
    <source>
        <dbReference type="EMBL" id="SKA06205.1"/>
    </source>
</evidence>
<keyword evidence="13" id="KW-0511">Multifunctional enzyme</keyword>
<dbReference type="EC" id="5.3.1.24" evidence="15"/>
<comment type="pathway">
    <text evidence="3 15">Amino-acid biosynthesis; L-tryptophan biosynthesis; L-tryptophan from chorismate: step 3/5.</text>
</comment>
<proteinExistence type="inferred from homology"/>
<dbReference type="InterPro" id="IPR013798">
    <property type="entry name" value="Indole-3-glycerol_P_synth_dom"/>
</dbReference>
<dbReference type="PROSITE" id="PS00614">
    <property type="entry name" value="IGPS"/>
    <property type="match status" value="1"/>
</dbReference>
<dbReference type="PANTHER" id="PTHR22854:SF2">
    <property type="entry name" value="INDOLE-3-GLYCEROL-PHOSPHATE SYNTHASE"/>
    <property type="match status" value="1"/>
</dbReference>
<evidence type="ECO:0000256" key="13">
    <source>
        <dbReference type="ARBA" id="ARBA00023268"/>
    </source>
</evidence>
<dbReference type="PANTHER" id="PTHR22854">
    <property type="entry name" value="TRYPTOPHAN BIOSYNTHESIS PROTEIN"/>
    <property type="match status" value="1"/>
</dbReference>
<feature type="domain" description="Indole-3-glycerol phosphate synthase" evidence="16">
    <location>
        <begin position="40"/>
        <end position="244"/>
    </location>
</feature>
<comment type="similarity">
    <text evidence="6">In the C-terminal section; belongs to the TrpF family.</text>
</comment>
<dbReference type="EMBL" id="FUXC01000016">
    <property type="protein sequence ID" value="SKA06205.1"/>
    <property type="molecule type" value="Genomic_DNA"/>
</dbReference>
<keyword evidence="8" id="KW-0210">Decarboxylase</keyword>
<dbReference type="GO" id="GO:0004640">
    <property type="term" value="F:phosphoribosylanthranilate isomerase activity"/>
    <property type="evidence" value="ECO:0007669"/>
    <property type="project" value="UniProtKB-UniRule"/>
</dbReference>
<evidence type="ECO:0000259" key="17">
    <source>
        <dbReference type="Pfam" id="PF00697"/>
    </source>
</evidence>
<evidence type="ECO:0000256" key="15">
    <source>
        <dbReference type="HAMAP-Rule" id="MF_00135"/>
    </source>
</evidence>
<dbReference type="Pfam" id="PF00697">
    <property type="entry name" value="PRAI"/>
    <property type="match status" value="1"/>
</dbReference>
<evidence type="ECO:0000256" key="2">
    <source>
        <dbReference type="ARBA" id="ARBA00001633"/>
    </source>
</evidence>
<organism evidence="18 19">
    <name type="scientific">Treponema berlinense</name>
    <dbReference type="NCBI Taxonomy" id="225004"/>
    <lineage>
        <taxon>Bacteria</taxon>
        <taxon>Pseudomonadati</taxon>
        <taxon>Spirochaetota</taxon>
        <taxon>Spirochaetia</taxon>
        <taxon>Spirochaetales</taxon>
        <taxon>Treponemataceae</taxon>
        <taxon>Treponema</taxon>
    </lineage>
</organism>
<protein>
    <recommendedName>
        <fullName evidence="15">N-(5'-phosphoribosyl)anthranilate isomerase</fullName>
        <shortName evidence="15">PRAI</shortName>
        <ecNumber evidence="15">5.3.1.24</ecNumber>
    </recommendedName>
</protein>
<dbReference type="AlphaFoldDB" id="A0A1T4QR78"/>
<sequence>MKNVIAQIVEQRKKDIATRGYNFGFEIPKKRIRPVNPFMAERGVILEVKRASPSKGDIAPDLNPAETAKKYRANGAKAISCLTEENYFKGSLSDLMEVCAAVPDVAVLRKDFLIDEREIEIAYLCGADAVLLISGILTLEKMKSMTAKCAELGIRAFVEVRTEDDAKKVLEVKKYFPNTIVCGVNSRNLKDFSIDLLVPAQLKKTLGGDVIFESGITTPDAALKIGSMGFSGILLGEFAARNPEKACDFVNAFGLSKENLYGKKMIELAEKLALKNNSGEKKRPFVKICGLTRKKDVVLADSLGADFVGFIFAKEFGRNVYGEKFAEIQNILPSVKAFKVGVITNPKSEESFFAAELVKKGILDFIQIHGIDYENTPDYLKNIPHYFALTEKTGSLEKNSEKLSAFGEARFLQDSKNQNFFAGENSHLWIAGGITPENVHEVCKKYNPELVDVSAGVEDGVLGEKSESKIKKLFEELEK</sequence>
<dbReference type="GO" id="GO:0000162">
    <property type="term" value="P:L-tryptophan biosynthetic process"/>
    <property type="evidence" value="ECO:0007669"/>
    <property type="project" value="UniProtKB-UniRule"/>
</dbReference>
<dbReference type="InterPro" id="IPR001468">
    <property type="entry name" value="Indole-3-GlycerolPSynthase_CS"/>
</dbReference>
<dbReference type="CDD" id="cd00331">
    <property type="entry name" value="IGPS"/>
    <property type="match status" value="1"/>
</dbReference>
<comment type="function">
    <text evidence="14">Bifunctional enzyme that catalyzes two sequential steps of tryptophan biosynthetic pathway. The first reaction is catalyzed by the isomerase, coded by the TrpF domain; the second reaction is catalyzed by the synthase, coded by the TrpC domain.</text>
</comment>
<keyword evidence="19" id="KW-1185">Reference proteome</keyword>
<evidence type="ECO:0000256" key="1">
    <source>
        <dbReference type="ARBA" id="ARBA00001164"/>
    </source>
</evidence>
<keyword evidence="12" id="KW-0456">Lyase</keyword>
<evidence type="ECO:0000256" key="10">
    <source>
        <dbReference type="ARBA" id="ARBA00023141"/>
    </source>
</evidence>
<dbReference type="CDD" id="cd00405">
    <property type="entry name" value="PRAI"/>
    <property type="match status" value="1"/>
</dbReference>
<dbReference type="InterPro" id="IPR013785">
    <property type="entry name" value="Aldolase_TIM"/>
</dbReference>
<evidence type="ECO:0000256" key="4">
    <source>
        <dbReference type="ARBA" id="ARBA00004696"/>
    </source>
</evidence>
<dbReference type="InterPro" id="IPR001240">
    <property type="entry name" value="PRAI_dom"/>
</dbReference>
<evidence type="ECO:0000256" key="5">
    <source>
        <dbReference type="ARBA" id="ARBA00007902"/>
    </source>
</evidence>
<dbReference type="GeneID" id="303368296"/>
<evidence type="ECO:0000256" key="8">
    <source>
        <dbReference type="ARBA" id="ARBA00022793"/>
    </source>
</evidence>
<feature type="domain" description="N-(5'phosphoribosyl) anthranilate isomerase (PRAI)" evidence="17">
    <location>
        <begin position="286"/>
        <end position="475"/>
    </location>
</feature>
<dbReference type="STRING" id="225004.SAMN02745152_02082"/>